<dbReference type="Pfam" id="PF24864">
    <property type="entry name" value="DUF7730"/>
    <property type="match status" value="1"/>
</dbReference>
<evidence type="ECO:0000259" key="2">
    <source>
        <dbReference type="Pfam" id="PF24864"/>
    </source>
</evidence>
<accession>A0A8H3W9H3</accession>
<feature type="compositionally biased region" description="Basic residues" evidence="1">
    <location>
        <begin position="484"/>
        <end position="496"/>
    </location>
</feature>
<dbReference type="InterPro" id="IPR038883">
    <property type="entry name" value="AN11006-like"/>
</dbReference>
<dbReference type="PANTHER" id="PTHR42085:SF1">
    <property type="entry name" value="F-BOX DOMAIN-CONTAINING PROTEIN"/>
    <property type="match status" value="1"/>
</dbReference>
<dbReference type="Proteomes" id="UP000434172">
    <property type="component" value="Unassembled WGS sequence"/>
</dbReference>
<feature type="region of interest" description="Disordered" evidence="1">
    <location>
        <begin position="476"/>
        <end position="501"/>
    </location>
</feature>
<sequence>MANLTLTIPLAPNQIHSSSKTLLGLPLELRTQIWRAALVSPPKHSLDHHADCHFRQNHTRTSIEPPAHLVLEPTLELVEPRLYPWDAPSQCRCAKRRGLNLLLASRQVHAEAAPLFWGENTFVFESSDEFTIAVGSRLREAYRRLLRSVYVGGFQEADKSLKTSVNLFTGEYLEQPIQRWCQFWGVLNQCRGLRELAIRPEVVRKHAVYLAKLRERLPELRRLEMTYVGKHKDRSCLYRRDWGSFRGWDRDVQRGVVFVRAAEEVELEKLRGIDAKGCKEMFRGFTTNFCVYVDRIVRERLLGCEDEEGQLDLFAEGVKVNDAQREFVVGLPNGTETRIVFMGVPLSKETRVRLAMRRMERDRRLRAEGKRTPAEEKLYEEGRKRRELWKELEADEEVRARQRVLDGRRWRDEDRAEEERRAREAERAEVMRAADVARDERKIERKRGGKLGVVEVKDVVEEEHVEVMGKTRVTKCNTKEEKKTGRKKKGMGRKKGGVSEIEEGLADLDWDSWDSSGDGW</sequence>
<proteinExistence type="predicted"/>
<dbReference type="AlphaFoldDB" id="A0A8H3W9H3"/>
<dbReference type="InterPro" id="IPR056632">
    <property type="entry name" value="DUF7730"/>
</dbReference>
<dbReference type="OrthoDB" id="62952at2759"/>
<gene>
    <name evidence="3" type="ORF">GQ607_009747</name>
</gene>
<evidence type="ECO:0000313" key="3">
    <source>
        <dbReference type="EMBL" id="KAF0322984.1"/>
    </source>
</evidence>
<keyword evidence="4" id="KW-1185">Reference proteome</keyword>
<feature type="domain" description="DUF7730" evidence="2">
    <location>
        <begin position="19"/>
        <end position="199"/>
    </location>
</feature>
<evidence type="ECO:0000313" key="4">
    <source>
        <dbReference type="Proteomes" id="UP000434172"/>
    </source>
</evidence>
<comment type="caution">
    <text evidence="3">The sequence shown here is derived from an EMBL/GenBank/DDBJ whole genome shotgun (WGS) entry which is preliminary data.</text>
</comment>
<dbReference type="PANTHER" id="PTHR42085">
    <property type="entry name" value="F-BOX DOMAIN-CONTAINING PROTEIN"/>
    <property type="match status" value="1"/>
</dbReference>
<dbReference type="EMBL" id="WOWK01000056">
    <property type="protein sequence ID" value="KAF0322984.1"/>
    <property type="molecule type" value="Genomic_DNA"/>
</dbReference>
<organism evidence="3 4">
    <name type="scientific">Colletotrichum asianum</name>
    <dbReference type="NCBI Taxonomy" id="702518"/>
    <lineage>
        <taxon>Eukaryota</taxon>
        <taxon>Fungi</taxon>
        <taxon>Dikarya</taxon>
        <taxon>Ascomycota</taxon>
        <taxon>Pezizomycotina</taxon>
        <taxon>Sordariomycetes</taxon>
        <taxon>Hypocreomycetidae</taxon>
        <taxon>Glomerellales</taxon>
        <taxon>Glomerellaceae</taxon>
        <taxon>Colletotrichum</taxon>
        <taxon>Colletotrichum gloeosporioides species complex</taxon>
    </lineage>
</organism>
<reference evidence="3 4" key="1">
    <citation type="submission" date="2019-12" db="EMBL/GenBank/DDBJ databases">
        <title>A genome sequence resource for the geographically widespread anthracnose pathogen Colletotrichum asianum.</title>
        <authorList>
            <person name="Meng Y."/>
        </authorList>
    </citation>
    <scope>NUCLEOTIDE SEQUENCE [LARGE SCALE GENOMIC DNA]</scope>
    <source>
        <strain evidence="3 4">ICMP 18580</strain>
    </source>
</reference>
<evidence type="ECO:0000256" key="1">
    <source>
        <dbReference type="SAM" id="MobiDB-lite"/>
    </source>
</evidence>
<name>A0A8H3W9H3_9PEZI</name>
<protein>
    <recommendedName>
        <fullName evidence="2">DUF7730 domain-containing protein</fullName>
    </recommendedName>
</protein>